<evidence type="ECO:0000256" key="10">
    <source>
        <dbReference type="ARBA" id="ARBA00023163"/>
    </source>
</evidence>
<dbReference type="Gene3D" id="3.30.70.330">
    <property type="match status" value="1"/>
</dbReference>
<comment type="similarity">
    <text evidence="15">Belongs to the archaeal rpoM/eukaryotic RPA12/RPB9/RPC11 RNA polymerase family.</text>
</comment>
<keyword evidence="9" id="KW-0689">Ribosomal protein</keyword>
<keyword evidence="8" id="KW-0862">Zinc</keyword>
<keyword evidence="7 14" id="KW-0863">Zinc-finger</keyword>
<dbReference type="Pfam" id="PF02150">
    <property type="entry name" value="Zn_ribbon_RPB9"/>
    <property type="match status" value="1"/>
</dbReference>
<evidence type="ECO:0000256" key="15">
    <source>
        <dbReference type="RuleBase" id="RU003474"/>
    </source>
</evidence>
<keyword evidence="11" id="KW-0539">Nucleus</keyword>
<dbReference type="Gene3D" id="2.20.25.10">
    <property type="match status" value="2"/>
</dbReference>
<sequence length="265" mass="30643">MATTQRFGNVKIHLPNIVFKIIPDPRLGKNQAAFRVPLQVNKLDIKDYLTHIYNVTVTDVRTVVLPGKIGLNPYTAQMERSSRIKKAIVTIKEEFTYPKDPNVDKDFGGLESKYQKVLRGNKLKGWRSSRTSEETELFSQVYEQRKLTANMASLRFCADCNNMLYPREDRTTQVLLFACRNCEYQEIAENSCVYRHEVMHIPSEQTMVITDLSSDPTLPRTKDIPCPKCSGTSAVFFQSQSRHPDTRMTLYYVCCNRNCQHRWQS</sequence>
<feature type="domain" description="TFIIS-type" evidence="16">
    <location>
        <begin position="222"/>
        <end position="264"/>
    </location>
</feature>
<dbReference type="PROSITE" id="PS01030">
    <property type="entry name" value="RNA_POL_M_15KD"/>
    <property type="match status" value="1"/>
</dbReference>
<keyword evidence="5 15" id="KW-0240">DNA-directed RNA polymerase</keyword>
<dbReference type="PROSITE" id="PS51133">
    <property type="entry name" value="ZF_TFIIS_2"/>
    <property type="match status" value="1"/>
</dbReference>
<dbReference type="InterPro" id="IPR034012">
    <property type="entry name" value="Zn_ribbon_RPB9_C"/>
</dbReference>
<organism evidence="17 18">
    <name type="scientific">Coemansia umbellata</name>
    <dbReference type="NCBI Taxonomy" id="1424467"/>
    <lineage>
        <taxon>Eukaryota</taxon>
        <taxon>Fungi</taxon>
        <taxon>Fungi incertae sedis</taxon>
        <taxon>Zoopagomycota</taxon>
        <taxon>Kickxellomycotina</taxon>
        <taxon>Kickxellomycetes</taxon>
        <taxon>Kickxellales</taxon>
        <taxon>Kickxellaceae</taxon>
        <taxon>Coemansia</taxon>
    </lineage>
</organism>
<evidence type="ECO:0000256" key="9">
    <source>
        <dbReference type="ARBA" id="ARBA00022980"/>
    </source>
</evidence>
<dbReference type="InterPro" id="IPR012678">
    <property type="entry name" value="Ribosomal_uL23/eL15/eS24_sf"/>
</dbReference>
<evidence type="ECO:0000256" key="6">
    <source>
        <dbReference type="ARBA" id="ARBA00022723"/>
    </source>
</evidence>
<protein>
    <recommendedName>
        <fullName evidence="4">DNA-directed RNA polymerase II subunit RPB9</fullName>
    </recommendedName>
    <alternativeName>
        <fullName evidence="13">DNA-directed RNA polymerase II subunit 9</fullName>
    </alternativeName>
</protein>
<dbReference type="GO" id="GO:0000428">
    <property type="term" value="C:DNA-directed RNA polymerase complex"/>
    <property type="evidence" value="ECO:0007669"/>
    <property type="project" value="UniProtKB-KW"/>
</dbReference>
<dbReference type="CDD" id="cd10508">
    <property type="entry name" value="Zn-ribbon_RPB9"/>
    <property type="match status" value="1"/>
</dbReference>
<evidence type="ECO:0000259" key="16">
    <source>
        <dbReference type="PROSITE" id="PS51133"/>
    </source>
</evidence>
<dbReference type="SMART" id="SM00440">
    <property type="entry name" value="ZnF_C2C2"/>
    <property type="match status" value="1"/>
</dbReference>
<keyword evidence="12" id="KW-0687">Ribonucleoprotein</keyword>
<dbReference type="SUPFAM" id="SSF54189">
    <property type="entry name" value="Ribosomal proteins S24e, L23 and L15e"/>
    <property type="match status" value="1"/>
</dbReference>
<evidence type="ECO:0000256" key="5">
    <source>
        <dbReference type="ARBA" id="ARBA00022478"/>
    </source>
</evidence>
<dbReference type="SUPFAM" id="SSF57783">
    <property type="entry name" value="Zinc beta-ribbon"/>
    <property type="match status" value="2"/>
</dbReference>
<evidence type="ECO:0000256" key="11">
    <source>
        <dbReference type="ARBA" id="ARBA00023242"/>
    </source>
</evidence>
<evidence type="ECO:0000313" key="17">
    <source>
        <dbReference type="EMBL" id="KAJ1987540.1"/>
    </source>
</evidence>
<proteinExistence type="inferred from homology"/>
<accession>A0ABQ8PEK8</accession>
<evidence type="ECO:0000256" key="7">
    <source>
        <dbReference type="ARBA" id="ARBA00022771"/>
    </source>
</evidence>
<dbReference type="SMART" id="SM00661">
    <property type="entry name" value="RPOL9"/>
    <property type="match status" value="1"/>
</dbReference>
<keyword evidence="18" id="KW-1185">Reference proteome</keyword>
<dbReference type="Pfam" id="PF00276">
    <property type="entry name" value="Ribosomal_L23"/>
    <property type="match status" value="1"/>
</dbReference>
<evidence type="ECO:0000313" key="18">
    <source>
        <dbReference type="Proteomes" id="UP001151295"/>
    </source>
</evidence>
<dbReference type="InterPro" id="IPR012677">
    <property type="entry name" value="Nucleotide-bd_a/b_plait_sf"/>
</dbReference>
<evidence type="ECO:0000256" key="2">
    <source>
        <dbReference type="ARBA" id="ARBA00006700"/>
    </source>
</evidence>
<evidence type="ECO:0000256" key="4">
    <source>
        <dbReference type="ARBA" id="ARBA00015926"/>
    </source>
</evidence>
<comment type="similarity">
    <text evidence="2">Belongs to the universal ribosomal protein uL23 family.</text>
</comment>
<gene>
    <name evidence="17" type="primary">RPB9</name>
    <name evidence="17" type="ORF">EDC05_005776</name>
</gene>
<comment type="caution">
    <text evidence="17">The sequence shown here is derived from an EMBL/GenBank/DDBJ whole genome shotgun (WGS) entry which is preliminary data.</text>
</comment>
<evidence type="ECO:0000256" key="8">
    <source>
        <dbReference type="ARBA" id="ARBA00022833"/>
    </source>
</evidence>
<reference evidence="17" key="1">
    <citation type="submission" date="2022-07" db="EMBL/GenBank/DDBJ databases">
        <title>Phylogenomic reconstructions and comparative analyses of Kickxellomycotina fungi.</title>
        <authorList>
            <person name="Reynolds N.K."/>
            <person name="Stajich J.E."/>
            <person name="Barry K."/>
            <person name="Grigoriev I.V."/>
            <person name="Crous P."/>
            <person name="Smith M.E."/>
        </authorList>
    </citation>
    <scope>NUCLEOTIDE SEQUENCE</scope>
    <source>
        <strain evidence="17">BCRC 34882</strain>
    </source>
</reference>
<evidence type="ECO:0000256" key="1">
    <source>
        <dbReference type="ARBA" id="ARBA00004604"/>
    </source>
</evidence>
<comment type="subunit">
    <text evidence="3">Component of the RNA polymerase II (Pol II) complex consisting of 12 subunits.</text>
</comment>
<dbReference type="PANTHER" id="PTHR11239:SF1">
    <property type="entry name" value="DNA-DIRECTED RNA POLYMERASE II SUBUNIT RPB9"/>
    <property type="match status" value="1"/>
</dbReference>
<keyword evidence="6 15" id="KW-0479">Metal-binding</keyword>
<dbReference type="InterPro" id="IPR013025">
    <property type="entry name" value="Ribosomal_uL23-like"/>
</dbReference>
<keyword evidence="10 15" id="KW-0804">Transcription</keyword>
<dbReference type="EMBL" id="JANBQD010000124">
    <property type="protein sequence ID" value="KAJ1987540.1"/>
    <property type="molecule type" value="Genomic_DNA"/>
</dbReference>
<evidence type="ECO:0000256" key="12">
    <source>
        <dbReference type="ARBA" id="ARBA00023274"/>
    </source>
</evidence>
<name>A0ABQ8PEK8_9FUNG</name>
<dbReference type="InterPro" id="IPR019761">
    <property type="entry name" value="DNA-dir_RNA_pol-M_15_CS"/>
</dbReference>
<dbReference type="Pfam" id="PF01096">
    <property type="entry name" value="Zn_ribbon_TFIIS"/>
    <property type="match status" value="1"/>
</dbReference>
<dbReference type="InterPro" id="IPR001222">
    <property type="entry name" value="Znf_TFIIS"/>
</dbReference>
<dbReference type="Proteomes" id="UP001151295">
    <property type="component" value="Unassembled WGS sequence"/>
</dbReference>
<dbReference type="InterPro" id="IPR001529">
    <property type="entry name" value="Zn_ribbon_RPB9"/>
</dbReference>
<dbReference type="PANTHER" id="PTHR11239">
    <property type="entry name" value="DNA-DIRECTED RNA POLYMERASE"/>
    <property type="match status" value="1"/>
</dbReference>
<evidence type="ECO:0000256" key="13">
    <source>
        <dbReference type="ARBA" id="ARBA00042129"/>
    </source>
</evidence>
<dbReference type="InterPro" id="IPR012164">
    <property type="entry name" value="Rpa12/Rpb9/Rpc10/TFS"/>
</dbReference>
<evidence type="ECO:0000256" key="3">
    <source>
        <dbReference type="ARBA" id="ARBA00011730"/>
    </source>
</evidence>
<comment type="subcellular location">
    <subcellularLocation>
        <location evidence="1">Nucleus</location>
        <location evidence="1">Nucleolus</location>
    </subcellularLocation>
</comment>
<evidence type="ECO:0000256" key="14">
    <source>
        <dbReference type="PROSITE-ProRule" id="PRU00472"/>
    </source>
</evidence>